<dbReference type="AlphaFoldDB" id="A0AAI8VME2"/>
<feature type="compositionally biased region" description="Acidic residues" evidence="6">
    <location>
        <begin position="65"/>
        <end position="74"/>
    </location>
</feature>
<feature type="region of interest" description="Disordered" evidence="6">
    <location>
        <begin position="190"/>
        <end position="229"/>
    </location>
</feature>
<evidence type="ECO:0000256" key="4">
    <source>
        <dbReference type="ARBA" id="ARBA00023163"/>
    </source>
</evidence>
<dbReference type="EMBL" id="CAUWAG010000010">
    <property type="protein sequence ID" value="CAJ2507106.1"/>
    <property type="molecule type" value="Genomic_DNA"/>
</dbReference>
<evidence type="ECO:0000313" key="7">
    <source>
        <dbReference type="EMBL" id="CAJ2507106.1"/>
    </source>
</evidence>
<keyword evidence="4" id="KW-0804">Transcription</keyword>
<evidence type="ECO:0000313" key="8">
    <source>
        <dbReference type="Proteomes" id="UP001295740"/>
    </source>
</evidence>
<feature type="region of interest" description="Disordered" evidence="6">
    <location>
        <begin position="122"/>
        <end position="153"/>
    </location>
</feature>
<feature type="compositionally biased region" description="Basic and acidic residues" evidence="6">
    <location>
        <begin position="212"/>
        <end position="229"/>
    </location>
</feature>
<evidence type="ECO:0000256" key="3">
    <source>
        <dbReference type="ARBA" id="ARBA00023125"/>
    </source>
</evidence>
<feature type="compositionally biased region" description="Basic and acidic residues" evidence="6">
    <location>
        <begin position="75"/>
        <end position="85"/>
    </location>
</feature>
<feature type="compositionally biased region" description="Gly residues" evidence="6">
    <location>
        <begin position="199"/>
        <end position="208"/>
    </location>
</feature>
<keyword evidence="8" id="KW-1185">Reference proteome</keyword>
<evidence type="ECO:0000256" key="6">
    <source>
        <dbReference type="SAM" id="MobiDB-lite"/>
    </source>
</evidence>
<name>A0AAI8VME2_9PEZI</name>
<dbReference type="InterPro" id="IPR051089">
    <property type="entry name" value="prtT"/>
</dbReference>
<dbReference type="PANTHER" id="PTHR31845:SF32">
    <property type="entry name" value="MISCELLANEOUS ZN(II)2CYS6 TRANSCRIPTION FACTOR (EUROFUNG)-RELATED"/>
    <property type="match status" value="1"/>
</dbReference>
<dbReference type="GO" id="GO:0005634">
    <property type="term" value="C:nucleus"/>
    <property type="evidence" value="ECO:0007669"/>
    <property type="project" value="UniProtKB-SubCell"/>
</dbReference>
<accession>A0AAI8VME2</accession>
<keyword evidence="5" id="KW-0539">Nucleus</keyword>
<reference evidence="7" key="1">
    <citation type="submission" date="2023-10" db="EMBL/GenBank/DDBJ databases">
        <authorList>
            <person name="Hackl T."/>
        </authorList>
    </citation>
    <scope>NUCLEOTIDE SEQUENCE</scope>
</reference>
<dbReference type="GO" id="GO:0000981">
    <property type="term" value="F:DNA-binding transcription factor activity, RNA polymerase II-specific"/>
    <property type="evidence" value="ECO:0007669"/>
    <property type="project" value="TreeGrafter"/>
</dbReference>
<evidence type="ECO:0000256" key="5">
    <source>
        <dbReference type="ARBA" id="ARBA00023242"/>
    </source>
</evidence>
<gene>
    <name evidence="7" type="ORF">KHLLAP_LOCUS7574</name>
</gene>
<sequence length="576" mass="63816">MFQQKRPLHTLDSDYVPLMCHRLKKECTPTGVVRRRIPKRKDASRVARVEEKLDQLVSYLKTHEEPDDSNPGDVDDAKAQDEPGFRTDTPADSVMSSASTTSHHDVTSSSLAVTPASSICYADEPSDSEAEESLKKFREERIVSSDSPTHFMKPRDTLTQVEAIFPVCLHTATCDLRTASAGLPVSMAERYDDDSGNTKEGGGAGGTGKSHYLPESRDRSREEHRSSHGDAHLPRLLIVTLVFDMGLHIPPPEHAFIPCGPSKGCNCSLHPYTRRRRTDEERRTVLGAFVITSMLSYAFNRSDGLRWSSHLDEYVASLSHDSTVLQDKHLIAQVKMQLIINQIHHASWPTTGAELPALYLSALRSQLQQITKGMNVSPDVGNPPMLSKLFHFTDLLIYQSAISTPTSPWSNPDFRRFEVYQGCLDAIKGWLDAFFAIPVAQYGSMPIIVYPPLVLTLCSLYNLTILQDPAWDRAAVRGIVDLIPTCDRIIAAFDSLGPGASSTSPDNVGYEGYTWCLGVMNAKRMKWQKDLETIDAAGSATQEASFVGGTDSIASNAPMEFCVDMWLSEFLNTSWE</sequence>
<keyword evidence="2" id="KW-0805">Transcription regulation</keyword>
<dbReference type="PANTHER" id="PTHR31845">
    <property type="entry name" value="FINGER DOMAIN PROTEIN, PUTATIVE-RELATED"/>
    <property type="match status" value="1"/>
</dbReference>
<proteinExistence type="predicted"/>
<evidence type="ECO:0000256" key="1">
    <source>
        <dbReference type="ARBA" id="ARBA00004123"/>
    </source>
</evidence>
<organism evidence="7 8">
    <name type="scientific">Anthostomella pinea</name>
    <dbReference type="NCBI Taxonomy" id="933095"/>
    <lineage>
        <taxon>Eukaryota</taxon>
        <taxon>Fungi</taxon>
        <taxon>Dikarya</taxon>
        <taxon>Ascomycota</taxon>
        <taxon>Pezizomycotina</taxon>
        <taxon>Sordariomycetes</taxon>
        <taxon>Xylariomycetidae</taxon>
        <taxon>Xylariales</taxon>
        <taxon>Xylariaceae</taxon>
        <taxon>Anthostomella</taxon>
    </lineage>
</organism>
<comment type="subcellular location">
    <subcellularLocation>
        <location evidence="1">Nucleus</location>
    </subcellularLocation>
</comment>
<dbReference type="GO" id="GO:0000976">
    <property type="term" value="F:transcription cis-regulatory region binding"/>
    <property type="evidence" value="ECO:0007669"/>
    <property type="project" value="TreeGrafter"/>
</dbReference>
<keyword evidence="3" id="KW-0238">DNA-binding</keyword>
<protein>
    <submittedName>
        <fullName evidence="7">Uu.00g082920.m01.CDS01</fullName>
    </submittedName>
</protein>
<feature type="compositionally biased region" description="Basic and acidic residues" evidence="6">
    <location>
        <begin position="132"/>
        <end position="143"/>
    </location>
</feature>
<comment type="caution">
    <text evidence="7">The sequence shown here is derived from an EMBL/GenBank/DDBJ whole genome shotgun (WGS) entry which is preliminary data.</text>
</comment>
<feature type="region of interest" description="Disordered" evidence="6">
    <location>
        <begin position="62"/>
        <end position="109"/>
    </location>
</feature>
<dbReference type="Proteomes" id="UP001295740">
    <property type="component" value="Unassembled WGS sequence"/>
</dbReference>
<evidence type="ECO:0000256" key="2">
    <source>
        <dbReference type="ARBA" id="ARBA00023015"/>
    </source>
</evidence>